<dbReference type="EMBL" id="JAEVHI010000004">
    <property type="protein sequence ID" value="KAG5293501.1"/>
    <property type="molecule type" value="Genomic_DNA"/>
</dbReference>
<accession>A0A8H7YLW8</accession>
<dbReference type="AlphaFoldDB" id="A0A8H7YLW8"/>
<evidence type="ECO:0000313" key="1">
    <source>
        <dbReference type="EMBL" id="KAG5293501.1"/>
    </source>
</evidence>
<evidence type="ECO:0000313" key="2">
    <source>
        <dbReference type="Proteomes" id="UP000670092"/>
    </source>
</evidence>
<protein>
    <submittedName>
        <fullName evidence="1">Uncharacterized protein</fullName>
    </submittedName>
</protein>
<dbReference type="VEuPathDB" id="FungiDB:I7I52_04837"/>
<sequence length="92" mass="10200">MNPVNFYDVDEVCKPCTAHAIGLLLTLYPADTSAPVSRDVAACHIESFRSGQNHPATQKKIGPLETDNWLLPLFHSTIKKICSGFLWWFPAG</sequence>
<reference evidence="1 2" key="1">
    <citation type="submission" date="2021-01" db="EMBL/GenBank/DDBJ databases">
        <title>Chromosome-level genome assembly of a human fungal pathogen reveals clustering of transcriptionally co-regulated genes.</title>
        <authorList>
            <person name="Voorhies M."/>
            <person name="Cohen S."/>
            <person name="Shea T.P."/>
            <person name="Petrus S."/>
            <person name="Munoz J.F."/>
            <person name="Poplawski S."/>
            <person name="Goldman W.E."/>
            <person name="Michael T."/>
            <person name="Cuomo C.A."/>
            <person name="Sil A."/>
            <person name="Beyhan S."/>
        </authorList>
    </citation>
    <scope>NUCLEOTIDE SEQUENCE [LARGE SCALE GENOMIC DNA]</scope>
    <source>
        <strain evidence="1 2">G184AR</strain>
    </source>
</reference>
<dbReference type="Proteomes" id="UP000670092">
    <property type="component" value="Unassembled WGS sequence"/>
</dbReference>
<proteinExistence type="predicted"/>
<gene>
    <name evidence="1" type="ORF">I7I52_04837</name>
</gene>
<organism evidence="1 2">
    <name type="scientific">Ajellomyces capsulatus</name>
    <name type="common">Darling's disease fungus</name>
    <name type="synonym">Histoplasma capsulatum</name>
    <dbReference type="NCBI Taxonomy" id="5037"/>
    <lineage>
        <taxon>Eukaryota</taxon>
        <taxon>Fungi</taxon>
        <taxon>Dikarya</taxon>
        <taxon>Ascomycota</taxon>
        <taxon>Pezizomycotina</taxon>
        <taxon>Eurotiomycetes</taxon>
        <taxon>Eurotiomycetidae</taxon>
        <taxon>Onygenales</taxon>
        <taxon>Ajellomycetaceae</taxon>
        <taxon>Histoplasma</taxon>
    </lineage>
</organism>
<comment type="caution">
    <text evidence="1">The sequence shown here is derived from an EMBL/GenBank/DDBJ whole genome shotgun (WGS) entry which is preliminary data.</text>
</comment>
<name>A0A8H7YLW8_AJECA</name>